<name>A0A8J2I7B2_9PLEO</name>
<dbReference type="EMBL" id="CAJRGZ010000025">
    <property type="protein sequence ID" value="CAG5180773.1"/>
    <property type="molecule type" value="Genomic_DNA"/>
</dbReference>
<keyword evidence="2" id="KW-1185">Reference proteome</keyword>
<sequence length="236" mass="26619">MSETAAWPPPNGVTSKIVPRDSAVLQISYSTAVCAPAPLVFDTILRAADYQAWNTWVPRAEILTQSSSPERLEDQNVQDRMSIGCTMRFTVVMNTDKPNDVTLTPLKVVDICTPSSPTSYLTPELLEDQTFTADLSKVYRVSWTGNGGMYAFGMKLERFHEVIVTGENECEVRTWEIMSGILSRVVKLMYEDTLKSKVGLWCEDLKRYCEEMHKSPNTENAVLAHVRWEILSISDK</sequence>
<organism evidence="1 2">
    <name type="scientific">Alternaria atra</name>
    <dbReference type="NCBI Taxonomy" id="119953"/>
    <lineage>
        <taxon>Eukaryota</taxon>
        <taxon>Fungi</taxon>
        <taxon>Dikarya</taxon>
        <taxon>Ascomycota</taxon>
        <taxon>Pezizomycotina</taxon>
        <taxon>Dothideomycetes</taxon>
        <taxon>Pleosporomycetidae</taxon>
        <taxon>Pleosporales</taxon>
        <taxon>Pleosporineae</taxon>
        <taxon>Pleosporaceae</taxon>
        <taxon>Alternaria</taxon>
        <taxon>Alternaria sect. Ulocladioides</taxon>
    </lineage>
</organism>
<evidence type="ECO:0008006" key="3">
    <source>
        <dbReference type="Google" id="ProtNLM"/>
    </source>
</evidence>
<evidence type="ECO:0000313" key="2">
    <source>
        <dbReference type="Proteomes" id="UP000676310"/>
    </source>
</evidence>
<dbReference type="CDD" id="cd07822">
    <property type="entry name" value="SRPBCC_4"/>
    <property type="match status" value="1"/>
</dbReference>
<evidence type="ECO:0000313" key="1">
    <source>
        <dbReference type="EMBL" id="CAG5180773.1"/>
    </source>
</evidence>
<proteinExistence type="predicted"/>
<dbReference type="RefSeq" id="XP_043172968.1">
    <property type="nucleotide sequence ID" value="XM_043317033.1"/>
</dbReference>
<dbReference type="AlphaFoldDB" id="A0A8J2I7B2"/>
<accession>A0A8J2I7B2</accession>
<dbReference type="OrthoDB" id="509124at2759"/>
<dbReference type="Gene3D" id="3.30.530.20">
    <property type="match status" value="1"/>
</dbReference>
<comment type="caution">
    <text evidence="1">The sequence shown here is derived from an EMBL/GenBank/DDBJ whole genome shotgun (WGS) entry which is preliminary data.</text>
</comment>
<dbReference type="InterPro" id="IPR023393">
    <property type="entry name" value="START-like_dom_sf"/>
</dbReference>
<gene>
    <name evidence="1" type="ORF">ALTATR162_LOCUS9400</name>
</gene>
<reference evidence="1" key="1">
    <citation type="submission" date="2021-05" db="EMBL/GenBank/DDBJ databases">
        <authorList>
            <person name="Stam R."/>
        </authorList>
    </citation>
    <scope>NUCLEOTIDE SEQUENCE</scope>
    <source>
        <strain evidence="1">CS162</strain>
    </source>
</reference>
<dbReference type="GeneID" id="67021618"/>
<protein>
    <recommendedName>
        <fullName evidence="3">Coenzyme Q-binding protein COQ10 START domain-containing protein</fullName>
    </recommendedName>
</protein>
<dbReference type="SUPFAM" id="SSF55961">
    <property type="entry name" value="Bet v1-like"/>
    <property type="match status" value="1"/>
</dbReference>
<dbReference type="Proteomes" id="UP000676310">
    <property type="component" value="Unassembled WGS sequence"/>
</dbReference>